<evidence type="ECO:0000313" key="2">
    <source>
        <dbReference type="Proteomes" id="UP001454036"/>
    </source>
</evidence>
<dbReference type="PANTHER" id="PTHR46328:SF27">
    <property type="entry name" value="OS12G0287500 PROTEIN"/>
    <property type="match status" value="1"/>
</dbReference>
<keyword evidence="2" id="KW-1185">Reference proteome</keyword>
<dbReference type="EMBL" id="BAABME010007248">
    <property type="protein sequence ID" value="GAA0170446.1"/>
    <property type="molecule type" value="Genomic_DNA"/>
</dbReference>
<gene>
    <name evidence="1" type="ORF">LIER_24697</name>
</gene>
<dbReference type="PANTHER" id="PTHR46328">
    <property type="entry name" value="FAR-RED IMPAIRED RESPONSIVE (FAR1) FAMILY PROTEIN-RELATED"/>
    <property type="match status" value="1"/>
</dbReference>
<evidence type="ECO:0000313" key="1">
    <source>
        <dbReference type="EMBL" id="GAA0170446.1"/>
    </source>
</evidence>
<dbReference type="AlphaFoldDB" id="A0AAV3R559"/>
<sequence length="135" mass="15426">MDSVDCDVSANLLLVNRKLELENSLNDPSYGNDVEKILVPIKDRKRHVKEEKSGCEARIHFTYVLENSYHVISVWEDAHNHDLYSPELAHFFCSKRQISEIQGLFIEANKNASLSDKTSYELIYQASGDTVKPIV</sequence>
<protein>
    <recommendedName>
        <fullName evidence="3">FAR1 domain-containing protein</fullName>
    </recommendedName>
</protein>
<comment type="caution">
    <text evidence="1">The sequence shown here is derived from an EMBL/GenBank/DDBJ whole genome shotgun (WGS) entry which is preliminary data.</text>
</comment>
<name>A0AAV3R559_LITER</name>
<organism evidence="1 2">
    <name type="scientific">Lithospermum erythrorhizon</name>
    <name type="common">Purple gromwell</name>
    <name type="synonym">Lithospermum officinale var. erythrorhizon</name>
    <dbReference type="NCBI Taxonomy" id="34254"/>
    <lineage>
        <taxon>Eukaryota</taxon>
        <taxon>Viridiplantae</taxon>
        <taxon>Streptophyta</taxon>
        <taxon>Embryophyta</taxon>
        <taxon>Tracheophyta</taxon>
        <taxon>Spermatophyta</taxon>
        <taxon>Magnoliopsida</taxon>
        <taxon>eudicotyledons</taxon>
        <taxon>Gunneridae</taxon>
        <taxon>Pentapetalae</taxon>
        <taxon>asterids</taxon>
        <taxon>lamiids</taxon>
        <taxon>Boraginales</taxon>
        <taxon>Boraginaceae</taxon>
        <taxon>Boraginoideae</taxon>
        <taxon>Lithospermeae</taxon>
        <taxon>Lithospermum</taxon>
    </lineage>
</organism>
<evidence type="ECO:0008006" key="3">
    <source>
        <dbReference type="Google" id="ProtNLM"/>
    </source>
</evidence>
<proteinExistence type="predicted"/>
<dbReference type="Proteomes" id="UP001454036">
    <property type="component" value="Unassembled WGS sequence"/>
</dbReference>
<accession>A0AAV3R559</accession>
<reference evidence="1 2" key="1">
    <citation type="submission" date="2024-01" db="EMBL/GenBank/DDBJ databases">
        <title>The complete chloroplast genome sequence of Lithospermum erythrorhizon: insights into the phylogenetic relationship among Boraginaceae species and the maternal lineages of purple gromwells.</title>
        <authorList>
            <person name="Okada T."/>
            <person name="Watanabe K."/>
        </authorList>
    </citation>
    <scope>NUCLEOTIDE SEQUENCE [LARGE SCALE GENOMIC DNA]</scope>
</reference>